<sequence>MNIYIKIIICLSLVISIAVNSEEVADNEYNNYRGFNPDISDEHPVEFFRQYAIFIQMYDEKVIELYSDSAQILGYTKHAHGLEITGKEWKKSASAALWMSRNTGDKITFSNASFIKIDNGFRISADRYSVKSCYTDSSFYLVVKFNKEGKLKIMKEYFEVIAESKC</sequence>
<evidence type="ECO:0000256" key="1">
    <source>
        <dbReference type="SAM" id="SignalP"/>
    </source>
</evidence>
<feature type="signal peptide" evidence="1">
    <location>
        <begin position="1"/>
        <end position="21"/>
    </location>
</feature>
<proteinExistence type="predicted"/>
<keyword evidence="3" id="KW-1185">Reference proteome</keyword>
<organism evidence="2 3">
    <name type="scientific">Catenovulum sediminis</name>
    <dbReference type="NCBI Taxonomy" id="1740262"/>
    <lineage>
        <taxon>Bacteria</taxon>
        <taxon>Pseudomonadati</taxon>
        <taxon>Pseudomonadota</taxon>
        <taxon>Gammaproteobacteria</taxon>
        <taxon>Alteromonadales</taxon>
        <taxon>Alteromonadaceae</taxon>
        <taxon>Catenovulum</taxon>
    </lineage>
</organism>
<dbReference type="RefSeq" id="WP_350400521.1">
    <property type="nucleotide sequence ID" value="NZ_JBELOE010000064.1"/>
</dbReference>
<dbReference type="EMBL" id="JBELOE010000064">
    <property type="protein sequence ID" value="MER2490746.1"/>
    <property type="molecule type" value="Genomic_DNA"/>
</dbReference>
<reference evidence="2 3" key="1">
    <citation type="submission" date="2024-06" db="EMBL/GenBank/DDBJ databases">
        <authorList>
            <person name="Chen R.Y."/>
        </authorList>
    </citation>
    <scope>NUCLEOTIDE SEQUENCE [LARGE SCALE GENOMIC DNA]</scope>
    <source>
        <strain evidence="2 3">D2</strain>
    </source>
</reference>
<evidence type="ECO:0008006" key="4">
    <source>
        <dbReference type="Google" id="ProtNLM"/>
    </source>
</evidence>
<feature type="chain" id="PRO_5047339953" description="SnoaL-like domain-containing protein" evidence="1">
    <location>
        <begin position="22"/>
        <end position="166"/>
    </location>
</feature>
<keyword evidence="1" id="KW-0732">Signal</keyword>
<protein>
    <recommendedName>
        <fullName evidence="4">SnoaL-like domain-containing protein</fullName>
    </recommendedName>
</protein>
<evidence type="ECO:0000313" key="2">
    <source>
        <dbReference type="EMBL" id="MER2490746.1"/>
    </source>
</evidence>
<gene>
    <name evidence="2" type="ORF">ABS311_02465</name>
</gene>
<name>A0ABV1RCU7_9ALTE</name>
<evidence type="ECO:0000313" key="3">
    <source>
        <dbReference type="Proteomes" id="UP001467690"/>
    </source>
</evidence>
<dbReference type="Proteomes" id="UP001467690">
    <property type="component" value="Unassembled WGS sequence"/>
</dbReference>
<comment type="caution">
    <text evidence="2">The sequence shown here is derived from an EMBL/GenBank/DDBJ whole genome shotgun (WGS) entry which is preliminary data.</text>
</comment>
<accession>A0ABV1RCU7</accession>